<dbReference type="PANTHER" id="PTHR48051:SF54">
    <property type="entry name" value="LEUCINE-RICH REPEAT-CONTAINING PROTEIN"/>
    <property type="match status" value="1"/>
</dbReference>
<gene>
    <name evidence="4" type="ORF">ElyMa_005377000</name>
</gene>
<evidence type="ECO:0000259" key="3">
    <source>
        <dbReference type="Pfam" id="PF16095"/>
    </source>
</evidence>
<dbReference type="SUPFAM" id="SSF48403">
    <property type="entry name" value="Ankyrin repeat"/>
    <property type="match status" value="1"/>
</dbReference>
<dbReference type="InterPro" id="IPR003006">
    <property type="entry name" value="Ig/MHC_CS"/>
</dbReference>
<feature type="domain" description="COR" evidence="3">
    <location>
        <begin position="617"/>
        <end position="765"/>
    </location>
</feature>
<dbReference type="AlphaFoldDB" id="A0AAV4EFG8"/>
<organism evidence="4 5">
    <name type="scientific">Elysia marginata</name>
    <dbReference type="NCBI Taxonomy" id="1093978"/>
    <lineage>
        <taxon>Eukaryota</taxon>
        <taxon>Metazoa</taxon>
        <taxon>Spiralia</taxon>
        <taxon>Lophotrochozoa</taxon>
        <taxon>Mollusca</taxon>
        <taxon>Gastropoda</taxon>
        <taxon>Heterobranchia</taxon>
        <taxon>Euthyneura</taxon>
        <taxon>Panpulmonata</taxon>
        <taxon>Sacoglossa</taxon>
        <taxon>Placobranchoidea</taxon>
        <taxon>Plakobranchidae</taxon>
        <taxon>Elysia</taxon>
    </lineage>
</organism>
<name>A0AAV4EFG8_9GAST</name>
<evidence type="ECO:0000256" key="2">
    <source>
        <dbReference type="ARBA" id="ARBA00022737"/>
    </source>
</evidence>
<keyword evidence="4" id="KW-0418">Kinase</keyword>
<dbReference type="Gene3D" id="1.25.40.20">
    <property type="entry name" value="Ankyrin repeat-containing domain"/>
    <property type="match status" value="1"/>
</dbReference>
<dbReference type="InterPro" id="IPR050216">
    <property type="entry name" value="LRR_domain-containing"/>
</dbReference>
<dbReference type="GO" id="GO:0016301">
    <property type="term" value="F:kinase activity"/>
    <property type="evidence" value="ECO:0007669"/>
    <property type="project" value="UniProtKB-KW"/>
</dbReference>
<sequence length="1077" mass="122568">MLKGLPGVGSEVYGDGSKIIKKTLISSRLRRYSETRTLNASRGSINKKEKFPTFREVPGKKKMNKEEEVKIALKNADEKEFLRVLYSVTSQEQRAVFEANKWILCRICELGFTSALEHLLDLKVLDVNETYDNYACKAGHAEIVKHLLKWDAELNQDAWKKDSEFYLVSFYGHLDAAKTLYEKYKDFVEDSDICFSLLYTACLGGHVPLVHMWLKPGHDINQLVSFVPSLDSCEHYYPLFAACQGNHMDVALSLIRDCGAVLTQEICEQFTEFTTKLVKCLSLVESSKGELLFCLTKFNVEYPMPQWFHQSKDEYDKDADAYVNGIMIWSVGNSLRKLSGEILWHLPGLRQLDVSNNPSLIIEEPLRSSELMMNRKHESLPQVSFSGASMSATLTELFLGNNHLKSVPEGIADMTNLSLLDLKRNPSIVYLPPELGRLHKLLVLDLEGIIVPDKELQMLITGLSSKANTSRDVIMYLESKRRNCNPSDIFKLVVLGKEKKVYEKSLVQQLASRKKKLEAAPTHEHEACVLRPEILVLLVFPGGSSKTEIQSVENELLQNQRLPQFEFSGVKFFSICAGSRNFGDQLDKLWEEVENICIDMCDGRYEKKKLLAERKVPQFFLQVYQNIMQARETENLQVCPMEKFLEVAGCTCKDLKDFMEPDFTLEEFLLQSGAMLHYSNFNQDLTNCVFLDPAWLFKILTTFLKSLTSSMAKLSEAQVMERVEGLLPSGFDCFQAFLALLETFNIGFRIVDSSYEKILVIPSLLQEHPPLTQLPKYPNGLKAARLYRTPSLPLALWSHVISQLILAFNRFSYSHWKLGAGSRPGCGMQGLKVSDQNILFWRTGIFISHDQGYVVVEEIECRDKSGQKTPGILVTVQTNESSSMEENLHKLAVIGIVKDELEEVLEMFIPKFSDPLVAELKPFALCPHCHNTTPMLGFVKTDGLHFTSRDCAQAMLKKDIIVCQGGPTSLQQLVPELFFLELPEKMRLDYKDLKLNTDEQLGRGIAGEVLKGYFKDQEVAVKVFHQHQEMHKDTESLETLETSDQVQYTNCHPPNITDELKQRFEDKIESEQRKVNT</sequence>
<dbReference type="SUPFAM" id="SSF52058">
    <property type="entry name" value="L domain-like"/>
    <property type="match status" value="1"/>
</dbReference>
<comment type="caution">
    <text evidence="4">The sequence shown here is derived from an EMBL/GenBank/DDBJ whole genome shotgun (WGS) entry which is preliminary data.</text>
</comment>
<evidence type="ECO:0000313" key="4">
    <source>
        <dbReference type="EMBL" id="GFR59076.1"/>
    </source>
</evidence>
<proteinExistence type="predicted"/>
<dbReference type="Gene3D" id="3.30.200.20">
    <property type="entry name" value="Phosphorylase Kinase, domain 1"/>
    <property type="match status" value="1"/>
</dbReference>
<dbReference type="InterPro" id="IPR036770">
    <property type="entry name" value="Ankyrin_rpt-contain_sf"/>
</dbReference>
<evidence type="ECO:0000256" key="1">
    <source>
        <dbReference type="ARBA" id="ARBA00022614"/>
    </source>
</evidence>
<keyword evidence="5" id="KW-1185">Reference proteome</keyword>
<dbReference type="EMBL" id="BMAT01010700">
    <property type="protein sequence ID" value="GFR59076.1"/>
    <property type="molecule type" value="Genomic_DNA"/>
</dbReference>
<dbReference type="PROSITE" id="PS00290">
    <property type="entry name" value="IG_MHC"/>
    <property type="match status" value="1"/>
</dbReference>
<keyword evidence="2" id="KW-0677">Repeat</keyword>
<dbReference type="Pfam" id="PF16095">
    <property type="entry name" value="COR-A"/>
    <property type="match status" value="1"/>
</dbReference>
<dbReference type="InterPro" id="IPR032171">
    <property type="entry name" value="COR-A"/>
</dbReference>
<dbReference type="Proteomes" id="UP000762676">
    <property type="component" value="Unassembled WGS sequence"/>
</dbReference>
<reference evidence="4 5" key="1">
    <citation type="journal article" date="2021" name="Elife">
        <title>Chloroplast acquisition without the gene transfer in kleptoplastic sea slugs, Plakobranchus ocellatus.</title>
        <authorList>
            <person name="Maeda T."/>
            <person name="Takahashi S."/>
            <person name="Yoshida T."/>
            <person name="Shimamura S."/>
            <person name="Takaki Y."/>
            <person name="Nagai Y."/>
            <person name="Toyoda A."/>
            <person name="Suzuki Y."/>
            <person name="Arimoto A."/>
            <person name="Ishii H."/>
            <person name="Satoh N."/>
            <person name="Nishiyama T."/>
            <person name="Hasebe M."/>
            <person name="Maruyama T."/>
            <person name="Minagawa J."/>
            <person name="Obokata J."/>
            <person name="Shigenobu S."/>
        </authorList>
    </citation>
    <scope>NUCLEOTIDE SEQUENCE [LARGE SCALE GENOMIC DNA]</scope>
</reference>
<keyword evidence="1" id="KW-0433">Leucine-rich repeat</keyword>
<keyword evidence="4" id="KW-0808">Transferase</keyword>
<evidence type="ECO:0000313" key="5">
    <source>
        <dbReference type="Proteomes" id="UP000762676"/>
    </source>
</evidence>
<accession>A0AAV4EFG8</accession>
<dbReference type="InterPro" id="IPR032675">
    <property type="entry name" value="LRR_dom_sf"/>
</dbReference>
<dbReference type="GO" id="GO:0005737">
    <property type="term" value="C:cytoplasm"/>
    <property type="evidence" value="ECO:0007669"/>
    <property type="project" value="TreeGrafter"/>
</dbReference>
<dbReference type="PANTHER" id="PTHR48051">
    <property type="match status" value="1"/>
</dbReference>
<protein>
    <submittedName>
        <fullName evidence="4">Leucine-rich repeat serine/threonine-protein kinase 1</fullName>
    </submittedName>
</protein>
<dbReference type="Gene3D" id="3.80.10.10">
    <property type="entry name" value="Ribonuclease Inhibitor"/>
    <property type="match status" value="1"/>
</dbReference>